<keyword evidence="2" id="KW-0732">Signal</keyword>
<gene>
    <name evidence="3" type="ORF">GK108_25175</name>
</gene>
<evidence type="ECO:0000256" key="2">
    <source>
        <dbReference type="SAM" id="SignalP"/>
    </source>
</evidence>
<feature type="region of interest" description="Disordered" evidence="1">
    <location>
        <begin position="116"/>
        <end position="146"/>
    </location>
</feature>
<organism evidence="3 4">
    <name type="scientific">Spirosoma terrae</name>
    <dbReference type="NCBI Taxonomy" id="1968276"/>
    <lineage>
        <taxon>Bacteria</taxon>
        <taxon>Pseudomonadati</taxon>
        <taxon>Bacteroidota</taxon>
        <taxon>Cytophagia</taxon>
        <taxon>Cytophagales</taxon>
        <taxon>Cytophagaceae</taxon>
        <taxon>Spirosoma</taxon>
    </lineage>
</organism>
<evidence type="ECO:0000256" key="1">
    <source>
        <dbReference type="SAM" id="MobiDB-lite"/>
    </source>
</evidence>
<sequence>MKSLKMLSLLWLVITTIMLSAALPCQAQTNSDYFTVDSVRNDSTGAYWKLRTDYQTRSTSIRFFNAQHQLLYEEKLPGRYIKLTKRTTRLLNELLTGLTNRNLLDTHVDSYDLVASNQPQHRHTINRTGHDKPNEPTSNSLNGSSFSANSIVTDQGKMVVYCTNPDNTPIYVSLTDQDQKIDYYKERVKAIDYTRYFDVNQLPVGSYRLQIKHQKQIVSFALAVKAKGSLYDLTELKPQP</sequence>
<evidence type="ECO:0000313" key="3">
    <source>
        <dbReference type="EMBL" id="NDU98201.1"/>
    </source>
</evidence>
<keyword evidence="4" id="KW-1185">Reference proteome</keyword>
<proteinExistence type="predicted"/>
<name>A0A6L9LG94_9BACT</name>
<dbReference type="RefSeq" id="WP_163954334.1">
    <property type="nucleotide sequence ID" value="NZ_JAAFZH010000015.1"/>
</dbReference>
<evidence type="ECO:0000313" key="4">
    <source>
        <dbReference type="Proteomes" id="UP000474175"/>
    </source>
</evidence>
<protein>
    <submittedName>
        <fullName evidence="3">Uncharacterized protein</fullName>
    </submittedName>
</protein>
<feature type="signal peptide" evidence="2">
    <location>
        <begin position="1"/>
        <end position="27"/>
    </location>
</feature>
<feature type="chain" id="PRO_5026838947" evidence="2">
    <location>
        <begin position="28"/>
        <end position="240"/>
    </location>
</feature>
<feature type="compositionally biased region" description="Polar residues" evidence="1">
    <location>
        <begin position="135"/>
        <end position="146"/>
    </location>
</feature>
<dbReference type="Proteomes" id="UP000474175">
    <property type="component" value="Unassembled WGS sequence"/>
</dbReference>
<dbReference type="AlphaFoldDB" id="A0A6L9LG94"/>
<dbReference type="EMBL" id="JAAFZH010000015">
    <property type="protein sequence ID" value="NDU98201.1"/>
    <property type="molecule type" value="Genomic_DNA"/>
</dbReference>
<comment type="caution">
    <text evidence="3">The sequence shown here is derived from an EMBL/GenBank/DDBJ whole genome shotgun (WGS) entry which is preliminary data.</text>
</comment>
<reference evidence="3 4" key="1">
    <citation type="submission" date="2020-02" db="EMBL/GenBank/DDBJ databases">
        <title>Draft genome sequence of two Spirosoma agri KCTC 52727 and Spirosoma terrae KCTC 52035.</title>
        <authorList>
            <person name="Rojas J."/>
            <person name="Ambika Manirajan B."/>
            <person name="Suarez C."/>
            <person name="Ratering S."/>
            <person name="Schnell S."/>
        </authorList>
    </citation>
    <scope>NUCLEOTIDE SEQUENCE [LARGE SCALE GENOMIC DNA]</scope>
    <source>
        <strain evidence="3 4">KCTC 52035</strain>
    </source>
</reference>
<accession>A0A6L9LG94</accession>